<feature type="transmembrane region" description="Helical" evidence="1">
    <location>
        <begin position="12"/>
        <end position="32"/>
    </location>
</feature>
<accession>A0A2W5A5Y0</accession>
<protein>
    <submittedName>
        <fullName evidence="2">Uncharacterized protein</fullName>
    </submittedName>
</protein>
<evidence type="ECO:0000256" key="1">
    <source>
        <dbReference type="SAM" id="Phobius"/>
    </source>
</evidence>
<proteinExistence type="predicted"/>
<evidence type="ECO:0000313" key="3">
    <source>
        <dbReference type="Proteomes" id="UP000249066"/>
    </source>
</evidence>
<evidence type="ECO:0000313" key="2">
    <source>
        <dbReference type="EMBL" id="PZO87839.1"/>
    </source>
</evidence>
<keyword evidence="1" id="KW-1133">Transmembrane helix</keyword>
<organism evidence="2 3">
    <name type="scientific">Sphingomonas sanxanigenens</name>
    <dbReference type="NCBI Taxonomy" id="397260"/>
    <lineage>
        <taxon>Bacteria</taxon>
        <taxon>Pseudomonadati</taxon>
        <taxon>Pseudomonadota</taxon>
        <taxon>Alphaproteobacteria</taxon>
        <taxon>Sphingomonadales</taxon>
        <taxon>Sphingomonadaceae</taxon>
        <taxon>Sphingomonas</taxon>
    </lineage>
</organism>
<dbReference type="Proteomes" id="UP000249066">
    <property type="component" value="Unassembled WGS sequence"/>
</dbReference>
<comment type="caution">
    <text evidence="2">The sequence shown here is derived from an EMBL/GenBank/DDBJ whole genome shotgun (WGS) entry which is preliminary data.</text>
</comment>
<reference evidence="2 3" key="1">
    <citation type="submission" date="2017-08" db="EMBL/GenBank/DDBJ databases">
        <title>Infants hospitalized years apart are colonized by the same room-sourced microbial strains.</title>
        <authorList>
            <person name="Brooks B."/>
            <person name="Olm M.R."/>
            <person name="Firek B.A."/>
            <person name="Baker R."/>
            <person name="Thomas B.C."/>
            <person name="Morowitz M.J."/>
            <person name="Banfield J.F."/>
        </authorList>
    </citation>
    <scope>NUCLEOTIDE SEQUENCE [LARGE SCALE GENOMIC DNA]</scope>
    <source>
        <strain evidence="2">S2_018_000_R2_101</strain>
    </source>
</reference>
<gene>
    <name evidence="2" type="ORF">DI623_13880</name>
</gene>
<keyword evidence="1" id="KW-0472">Membrane</keyword>
<name>A0A2W5A5Y0_9SPHN</name>
<keyword evidence="1" id="KW-0812">Transmembrane</keyword>
<sequence length="94" mass="10387">MDVPRWPLKLALFATYSVDLSAVAAALLALIARNNDKGSGTAVDFAEAIDKLRDRVRIIIQRGRIARPIALQRTGRRFAMDAACHRRSAARRTA</sequence>
<dbReference type="EMBL" id="QFNN01000112">
    <property type="protein sequence ID" value="PZO87839.1"/>
    <property type="molecule type" value="Genomic_DNA"/>
</dbReference>
<dbReference type="AlphaFoldDB" id="A0A2W5A5Y0"/>